<sequence>MNWEAVMLSMTRALLLLGAMALPAPGAAQTTPTPSAITRTVIAATTLPIVVDAPLHFKAVSVILQPGEKSSVSEADGILYQMSGSTEVFLDGETKMLNTGEGRFVANGKTAALTAGTGAPSTFLHFFLVSAADLGRPAETPPAPVKELYRTVQPIPDLKPGIYELNLTRVTFPAQMPSNPPHHRSGAALYFIISGTGANTVDGKTETRGPGSLIYEPHTLVHQWGNPGNEPLVFLAFNINPEGVAAVLSVAPAEKQ</sequence>
<evidence type="ECO:0000259" key="2">
    <source>
        <dbReference type="Pfam" id="PF07883"/>
    </source>
</evidence>
<accession>A0A176Z0R8</accession>
<organism evidence="3 4">
    <name type="scientific">Bradyrhizobium centrolobii</name>
    <dbReference type="NCBI Taxonomy" id="1505087"/>
    <lineage>
        <taxon>Bacteria</taxon>
        <taxon>Pseudomonadati</taxon>
        <taxon>Pseudomonadota</taxon>
        <taxon>Alphaproteobacteria</taxon>
        <taxon>Hyphomicrobiales</taxon>
        <taxon>Nitrobacteraceae</taxon>
        <taxon>Bradyrhizobium</taxon>
    </lineage>
</organism>
<name>A0A176Z0R8_9BRAD</name>
<dbReference type="EMBL" id="LUUB01000037">
    <property type="protein sequence ID" value="OAF13099.1"/>
    <property type="molecule type" value="Genomic_DNA"/>
</dbReference>
<gene>
    <name evidence="3" type="ORF">AYJ54_44765</name>
</gene>
<dbReference type="InterPro" id="IPR013096">
    <property type="entry name" value="Cupin_2"/>
</dbReference>
<dbReference type="AlphaFoldDB" id="A0A176Z0R8"/>
<keyword evidence="4" id="KW-1185">Reference proteome</keyword>
<dbReference type="SUPFAM" id="SSF51182">
    <property type="entry name" value="RmlC-like cupins"/>
    <property type="match status" value="2"/>
</dbReference>
<protein>
    <recommendedName>
        <fullName evidence="2">Cupin type-2 domain-containing protein</fullName>
    </recommendedName>
</protein>
<reference evidence="3 4" key="1">
    <citation type="submission" date="2016-03" db="EMBL/GenBank/DDBJ databases">
        <title>Draft Genome Sequence of the Strain BR 10245 (Bradyrhizobium sp.) isolated from nodules of Centrolobium paraense.</title>
        <authorList>
            <person name="Simoes-Araujo J.L.Sr."/>
            <person name="Barauna A.C."/>
            <person name="Silva K."/>
            <person name="Zilli J.E."/>
        </authorList>
    </citation>
    <scope>NUCLEOTIDE SEQUENCE [LARGE SCALE GENOMIC DNA]</scope>
    <source>
        <strain evidence="3 4">BR 10245</strain>
    </source>
</reference>
<proteinExistence type="predicted"/>
<dbReference type="Gene3D" id="2.60.120.10">
    <property type="entry name" value="Jelly Rolls"/>
    <property type="match status" value="1"/>
</dbReference>
<dbReference type="InterPro" id="IPR014710">
    <property type="entry name" value="RmlC-like_jellyroll"/>
</dbReference>
<keyword evidence="1" id="KW-0732">Signal</keyword>
<evidence type="ECO:0000256" key="1">
    <source>
        <dbReference type="SAM" id="SignalP"/>
    </source>
</evidence>
<evidence type="ECO:0000313" key="4">
    <source>
        <dbReference type="Proteomes" id="UP000076959"/>
    </source>
</evidence>
<dbReference type="Proteomes" id="UP000076959">
    <property type="component" value="Unassembled WGS sequence"/>
</dbReference>
<feature type="signal peptide" evidence="1">
    <location>
        <begin position="1"/>
        <end position="28"/>
    </location>
</feature>
<feature type="chain" id="PRO_5008055277" description="Cupin type-2 domain-containing protein" evidence="1">
    <location>
        <begin position="29"/>
        <end position="256"/>
    </location>
</feature>
<comment type="caution">
    <text evidence="3">The sequence shown here is derived from an EMBL/GenBank/DDBJ whole genome shotgun (WGS) entry which is preliminary data.</text>
</comment>
<evidence type="ECO:0000313" key="3">
    <source>
        <dbReference type="EMBL" id="OAF13099.1"/>
    </source>
</evidence>
<dbReference type="Pfam" id="PF07883">
    <property type="entry name" value="Cupin_2"/>
    <property type="match status" value="1"/>
</dbReference>
<dbReference type="InterPro" id="IPR011051">
    <property type="entry name" value="RmlC_Cupin_sf"/>
</dbReference>
<dbReference type="STRING" id="1505087.AYJ54_44765"/>
<feature type="domain" description="Cupin type-2" evidence="2">
    <location>
        <begin position="170"/>
        <end position="236"/>
    </location>
</feature>